<evidence type="ECO:0000313" key="13">
    <source>
        <dbReference type="EMBL" id="KAA9132778.1"/>
    </source>
</evidence>
<dbReference type="Pfam" id="PF07715">
    <property type="entry name" value="Plug"/>
    <property type="match status" value="1"/>
</dbReference>
<accession>A0A5N0TDL2</accession>
<dbReference type="PANTHER" id="PTHR40980:SF3">
    <property type="entry name" value="TONB-DEPENDENT RECEPTOR-LIKE BETA-BARREL DOMAIN-CONTAINING PROTEIN"/>
    <property type="match status" value="1"/>
</dbReference>
<evidence type="ECO:0000256" key="6">
    <source>
        <dbReference type="ARBA" id="ARBA00023136"/>
    </source>
</evidence>
<organism evidence="13 14">
    <name type="scientific">Marinihelvus fidelis</name>
    <dbReference type="NCBI Taxonomy" id="2613842"/>
    <lineage>
        <taxon>Bacteria</taxon>
        <taxon>Pseudomonadati</taxon>
        <taxon>Pseudomonadota</taxon>
        <taxon>Gammaproteobacteria</taxon>
        <taxon>Chromatiales</taxon>
        <taxon>Wenzhouxiangellaceae</taxon>
        <taxon>Marinihelvus</taxon>
    </lineage>
</organism>
<dbReference type="InterPro" id="IPR010104">
    <property type="entry name" value="TonB_rcpt_bac"/>
</dbReference>
<evidence type="ECO:0000259" key="12">
    <source>
        <dbReference type="Pfam" id="PF07715"/>
    </source>
</evidence>
<gene>
    <name evidence="13" type="ORF">F3N42_06095</name>
</gene>
<dbReference type="PANTHER" id="PTHR40980">
    <property type="entry name" value="PLUG DOMAIN-CONTAINING PROTEIN"/>
    <property type="match status" value="1"/>
</dbReference>
<dbReference type="Proteomes" id="UP000325372">
    <property type="component" value="Unassembled WGS sequence"/>
</dbReference>
<keyword evidence="6 8" id="KW-0472">Membrane</keyword>
<dbReference type="PROSITE" id="PS52016">
    <property type="entry name" value="TONB_DEPENDENT_REC_3"/>
    <property type="match status" value="1"/>
</dbReference>
<keyword evidence="14" id="KW-1185">Reference proteome</keyword>
<evidence type="ECO:0000259" key="11">
    <source>
        <dbReference type="Pfam" id="PF00593"/>
    </source>
</evidence>
<reference evidence="13 14" key="1">
    <citation type="submission" date="2019-09" db="EMBL/GenBank/DDBJ databases">
        <title>Wenzhouxiangella sp. Genome sequencing and assembly.</title>
        <authorList>
            <person name="Zhang R."/>
        </authorList>
    </citation>
    <scope>NUCLEOTIDE SEQUENCE [LARGE SCALE GENOMIC DNA]</scope>
    <source>
        <strain evidence="13 14">W260</strain>
    </source>
</reference>
<dbReference type="InterPro" id="IPR000531">
    <property type="entry name" value="Beta-barrel_TonB"/>
</dbReference>
<evidence type="ECO:0000313" key="14">
    <source>
        <dbReference type="Proteomes" id="UP000325372"/>
    </source>
</evidence>
<comment type="subcellular location">
    <subcellularLocation>
        <location evidence="1 8">Cell outer membrane</location>
        <topology evidence="1 8">Multi-pass membrane protein</topology>
    </subcellularLocation>
</comment>
<dbReference type="Gene3D" id="2.170.130.10">
    <property type="entry name" value="TonB-dependent receptor, plug domain"/>
    <property type="match status" value="1"/>
</dbReference>
<evidence type="ECO:0000256" key="1">
    <source>
        <dbReference type="ARBA" id="ARBA00004571"/>
    </source>
</evidence>
<evidence type="ECO:0000256" key="8">
    <source>
        <dbReference type="PROSITE-ProRule" id="PRU01360"/>
    </source>
</evidence>
<evidence type="ECO:0000256" key="5">
    <source>
        <dbReference type="ARBA" id="ARBA00023077"/>
    </source>
</evidence>
<evidence type="ECO:0000256" key="3">
    <source>
        <dbReference type="ARBA" id="ARBA00022452"/>
    </source>
</evidence>
<feature type="signal peptide" evidence="10">
    <location>
        <begin position="1"/>
        <end position="26"/>
    </location>
</feature>
<keyword evidence="5 9" id="KW-0798">TonB box</keyword>
<name>A0A5N0TDL2_9GAMM</name>
<dbReference type="Pfam" id="PF00593">
    <property type="entry name" value="TonB_dep_Rec_b-barrel"/>
    <property type="match status" value="1"/>
</dbReference>
<dbReference type="SUPFAM" id="SSF56935">
    <property type="entry name" value="Porins"/>
    <property type="match status" value="1"/>
</dbReference>
<dbReference type="Gene3D" id="2.40.170.20">
    <property type="entry name" value="TonB-dependent receptor, beta-barrel domain"/>
    <property type="match status" value="1"/>
</dbReference>
<dbReference type="AlphaFoldDB" id="A0A5N0TDL2"/>
<keyword evidence="3 8" id="KW-1134">Transmembrane beta strand</keyword>
<dbReference type="CDD" id="cd01347">
    <property type="entry name" value="ligand_gated_channel"/>
    <property type="match status" value="1"/>
</dbReference>
<dbReference type="InterPro" id="IPR012910">
    <property type="entry name" value="Plug_dom"/>
</dbReference>
<evidence type="ECO:0000256" key="10">
    <source>
        <dbReference type="SAM" id="SignalP"/>
    </source>
</evidence>
<feature type="chain" id="PRO_5024368118" evidence="10">
    <location>
        <begin position="27"/>
        <end position="922"/>
    </location>
</feature>
<dbReference type="GO" id="GO:0009279">
    <property type="term" value="C:cell outer membrane"/>
    <property type="evidence" value="ECO:0007669"/>
    <property type="project" value="UniProtKB-SubCell"/>
</dbReference>
<sequence>MTQKNTAVLSAAIALALYANINPAHAQDSDDAVDPVMEEVVVTGIRGSLQRSLDVKRSSDSHVEVISAEDIGKMPDRNIADSLQRVPGITISAASANEGAFDENDRVSMRGTSPSYTQTLINGHNIGTGDWFVLNQTGTVGRSVSYSLLPSELVEQIVVRKTYEAKLVEGGLTGSIDIKTHSPLNFDDGVTVHGNVGMVYADLPDEMDPQLSALLNWKNADGTFGIMVQGFSQERHLRRDGQEILGYNVIGAGDAAAQAYPELEGVLYPTLVGSALFEQERKRTGGQVTVEFAPTDDLSFVVDAFSSNLEASNYNRNYMLWGARIIQGGAVPDSGFTVRDNTLVAAEFSPVATQQYGIYDQISRPGDESSSDYISAEMEWSLNDSWTVFAQAGTSEGRGKTPTQDVAEWDLGLGTGAGWQLNGVGTADWHLGSTDTSQPGDPLTDYKLDWIFGYQDIDVVDEEDWLQLDTTWDIESGVLSSIDFGARRAEHGRSLGQVTAQGPGCIDSGGNTVPFDWSQEFFCPVGSESPFDPANFPSGYENYPGDWGGNLGGNIPRDIWYFSPEQLAEYNRFTDRDPLSRFYFQGTYDLEETSTAGYVQFNFNGARWSGNLGLRYVQTKEDIDTYVNADASDPDAITTSAFGPYKQVNTSHTYNDWLPTANFRYELAEDMDLRVALTQTLSRADYSALAGSVSLVPPAVEGEVGSGSGGNPDLEPILSTNFDVAWEWYFADRALLAASLFYMDIDNYIALGQETRSIFTIDAQNPQGRYVDYLLTVPVNSSAKVKGFELALQQPIGDYFGIMANYSYADADTADDQPMLGTSKNTYNLGGYFETDNWSVRLSYNFRSAFYSGLDRASAFYQDDIQSVDGSIGYIISDNFTVSLDGRNLTDEAYKYYAESKERPRSIYENGRQYYLNLRFNF</sequence>
<dbReference type="InterPro" id="IPR037066">
    <property type="entry name" value="Plug_dom_sf"/>
</dbReference>
<comment type="similarity">
    <text evidence="8 9">Belongs to the TonB-dependent receptor family.</text>
</comment>
<keyword evidence="7 8" id="KW-0998">Cell outer membrane</keyword>
<feature type="domain" description="TonB-dependent receptor plug" evidence="12">
    <location>
        <begin position="56"/>
        <end position="162"/>
    </location>
</feature>
<dbReference type="NCBIfam" id="TIGR01782">
    <property type="entry name" value="TonB-Xanth-Caul"/>
    <property type="match status" value="1"/>
</dbReference>
<protein>
    <submittedName>
        <fullName evidence="13">TonB-dependent receptor</fullName>
    </submittedName>
</protein>
<keyword evidence="10" id="KW-0732">Signal</keyword>
<feature type="domain" description="TonB-dependent receptor-like beta-barrel" evidence="11">
    <location>
        <begin position="429"/>
        <end position="889"/>
    </location>
</feature>
<evidence type="ECO:0000256" key="2">
    <source>
        <dbReference type="ARBA" id="ARBA00022448"/>
    </source>
</evidence>
<dbReference type="EMBL" id="VYXP01000003">
    <property type="protein sequence ID" value="KAA9132778.1"/>
    <property type="molecule type" value="Genomic_DNA"/>
</dbReference>
<comment type="caution">
    <text evidence="13">The sequence shown here is derived from an EMBL/GenBank/DDBJ whole genome shotgun (WGS) entry which is preliminary data.</text>
</comment>
<evidence type="ECO:0000256" key="4">
    <source>
        <dbReference type="ARBA" id="ARBA00022692"/>
    </source>
</evidence>
<keyword evidence="2 8" id="KW-0813">Transport</keyword>
<evidence type="ECO:0000256" key="7">
    <source>
        <dbReference type="ARBA" id="ARBA00023237"/>
    </source>
</evidence>
<keyword evidence="13" id="KW-0675">Receptor</keyword>
<keyword evidence="4 8" id="KW-0812">Transmembrane</keyword>
<proteinExistence type="inferred from homology"/>
<dbReference type="InterPro" id="IPR039426">
    <property type="entry name" value="TonB-dep_rcpt-like"/>
</dbReference>
<dbReference type="RefSeq" id="WP_150863500.1">
    <property type="nucleotide sequence ID" value="NZ_VYXP01000003.1"/>
</dbReference>
<evidence type="ECO:0000256" key="9">
    <source>
        <dbReference type="RuleBase" id="RU003357"/>
    </source>
</evidence>
<dbReference type="InterPro" id="IPR036942">
    <property type="entry name" value="Beta-barrel_TonB_sf"/>
</dbReference>